<organism evidence="1 2">
    <name type="scientific">Halpernia humi</name>
    <dbReference type="NCBI Taxonomy" id="493375"/>
    <lineage>
        <taxon>Bacteria</taxon>
        <taxon>Pseudomonadati</taxon>
        <taxon>Bacteroidota</taxon>
        <taxon>Flavobacteriia</taxon>
        <taxon>Flavobacteriales</taxon>
        <taxon>Weeksellaceae</taxon>
        <taxon>Chryseobacterium group</taxon>
        <taxon>Halpernia</taxon>
    </lineage>
</organism>
<sequence length="176" mass="20393">MTTVKKIDFDSPIIPGQGIGEIRLLENAFSLRPLILSNTCSGQKIDWTFTTEKQFPDWLTLNYKDILFVGVNVYTGKIISLTVRLGYKGKIFQQISIGSYVKDLFKLDNDFYYDEGDDYILHKTNFDIRFDIDLKNRISFTDKEVEESRITEITILNHEQSSTIIGATEFPKEWTK</sequence>
<evidence type="ECO:0000313" key="2">
    <source>
        <dbReference type="Proteomes" id="UP000236738"/>
    </source>
</evidence>
<evidence type="ECO:0000313" key="1">
    <source>
        <dbReference type="EMBL" id="SEF66534.1"/>
    </source>
</evidence>
<protein>
    <submittedName>
        <fullName evidence="1">Uncharacterized protein</fullName>
    </submittedName>
</protein>
<dbReference type="RefSeq" id="WP_103912592.1">
    <property type="nucleotide sequence ID" value="NZ_FNUS01000001.1"/>
</dbReference>
<dbReference type="Proteomes" id="UP000236738">
    <property type="component" value="Unassembled WGS sequence"/>
</dbReference>
<gene>
    <name evidence="1" type="ORF">SAMN05421847_0580</name>
</gene>
<keyword evidence="2" id="KW-1185">Reference proteome</keyword>
<proteinExistence type="predicted"/>
<name>A0A1H5TUR2_9FLAO</name>
<reference evidence="2" key="1">
    <citation type="submission" date="2016-10" db="EMBL/GenBank/DDBJ databases">
        <authorList>
            <person name="Varghese N."/>
            <person name="Submissions S."/>
        </authorList>
    </citation>
    <scope>NUCLEOTIDE SEQUENCE [LARGE SCALE GENOMIC DNA]</scope>
    <source>
        <strain evidence="2">DSM 21580</strain>
    </source>
</reference>
<dbReference type="OrthoDB" id="1447213at2"/>
<accession>A0A1H5TUR2</accession>
<dbReference type="EMBL" id="FNUS01000001">
    <property type="protein sequence ID" value="SEF66534.1"/>
    <property type="molecule type" value="Genomic_DNA"/>
</dbReference>
<dbReference type="AlphaFoldDB" id="A0A1H5TUR2"/>